<protein>
    <submittedName>
        <fullName evidence="2">Uncharacterized protein</fullName>
    </submittedName>
</protein>
<dbReference type="EMBL" id="AP021861">
    <property type="protein sequence ID" value="BBO31865.1"/>
    <property type="molecule type" value="Genomic_DNA"/>
</dbReference>
<evidence type="ECO:0000256" key="1">
    <source>
        <dbReference type="SAM" id="MobiDB-lite"/>
    </source>
</evidence>
<sequence>MLRAQPELGQQTSTRTEPLKPKPQSPQLAINCRLSPRQSHEKPHLID</sequence>
<gene>
    <name evidence="2" type="ORF">PLANPX_1477</name>
</gene>
<accession>A0A5K7X681</accession>
<dbReference type="KEGG" id="lpav:PLANPX_1477"/>
<keyword evidence="3" id="KW-1185">Reference proteome</keyword>
<reference evidence="3" key="1">
    <citation type="submission" date="2019-10" db="EMBL/GenBank/DDBJ databases">
        <title>Lacipirellula parvula gen. nov., sp. nov., representing a lineage of planctomycetes widespread in freshwater anoxic habitats, and description of the family Lacipirellulaceae.</title>
        <authorList>
            <person name="Dedysh S.N."/>
            <person name="Kulichevskaya I.S."/>
            <person name="Beletsky A.V."/>
            <person name="Rakitin A.L."/>
            <person name="Mardanov A.V."/>
            <person name="Ivanova A.A."/>
            <person name="Saltykova V.X."/>
            <person name="Rijpstra W.I.C."/>
            <person name="Sinninghe Damste J.S."/>
            <person name="Ravin N.V."/>
        </authorList>
    </citation>
    <scope>NUCLEOTIDE SEQUENCE [LARGE SCALE GENOMIC DNA]</scope>
    <source>
        <strain evidence="3">PX69</strain>
    </source>
</reference>
<proteinExistence type="predicted"/>
<name>A0A5K7X681_9BACT</name>
<evidence type="ECO:0000313" key="3">
    <source>
        <dbReference type="Proteomes" id="UP000326837"/>
    </source>
</evidence>
<dbReference type="Proteomes" id="UP000326837">
    <property type="component" value="Chromosome"/>
</dbReference>
<dbReference type="AlphaFoldDB" id="A0A5K7X681"/>
<evidence type="ECO:0000313" key="2">
    <source>
        <dbReference type="EMBL" id="BBO31865.1"/>
    </source>
</evidence>
<feature type="compositionally biased region" description="Basic and acidic residues" evidence="1">
    <location>
        <begin position="38"/>
        <end position="47"/>
    </location>
</feature>
<feature type="region of interest" description="Disordered" evidence="1">
    <location>
        <begin position="1"/>
        <end position="47"/>
    </location>
</feature>
<organism evidence="2 3">
    <name type="scientific">Lacipirellula parvula</name>
    <dbReference type="NCBI Taxonomy" id="2650471"/>
    <lineage>
        <taxon>Bacteria</taxon>
        <taxon>Pseudomonadati</taxon>
        <taxon>Planctomycetota</taxon>
        <taxon>Planctomycetia</taxon>
        <taxon>Pirellulales</taxon>
        <taxon>Lacipirellulaceae</taxon>
        <taxon>Lacipirellula</taxon>
    </lineage>
</organism>